<dbReference type="InterPro" id="IPR029021">
    <property type="entry name" value="Prot-tyrosine_phosphatase-like"/>
</dbReference>
<dbReference type="GO" id="GO:0005634">
    <property type="term" value="C:nucleus"/>
    <property type="evidence" value="ECO:0007669"/>
    <property type="project" value="TreeGrafter"/>
</dbReference>
<dbReference type="PROSITE" id="PS50056">
    <property type="entry name" value="TYR_PHOSPHATASE_2"/>
    <property type="match status" value="1"/>
</dbReference>
<dbReference type="InterPro" id="IPR003595">
    <property type="entry name" value="Tyr_Pase_cat"/>
</dbReference>
<dbReference type="EMBL" id="QZAF01000449">
    <property type="protein sequence ID" value="THV67052.1"/>
    <property type="molecule type" value="Genomic_DNA"/>
</dbReference>
<proteinExistence type="predicted"/>
<protein>
    <recommendedName>
        <fullName evidence="1">phosphatidylinositol-3,4,5-trisphosphate 3-phosphatase</fullName>
        <ecNumber evidence="1">3.1.3.67</ecNumber>
    </recommendedName>
</protein>
<accession>A0A4S8S9P5</accession>
<dbReference type="InterPro" id="IPR000387">
    <property type="entry name" value="Tyr_Pase_dom"/>
</dbReference>
<evidence type="ECO:0000256" key="2">
    <source>
        <dbReference type="ARBA" id="ARBA00022801"/>
    </source>
</evidence>
<dbReference type="GO" id="GO:0005886">
    <property type="term" value="C:plasma membrane"/>
    <property type="evidence" value="ECO:0007669"/>
    <property type="project" value="TreeGrafter"/>
</dbReference>
<dbReference type="GO" id="GO:0043491">
    <property type="term" value="P:phosphatidylinositol 3-kinase/protein kinase B signal transduction"/>
    <property type="evidence" value="ECO:0007669"/>
    <property type="project" value="TreeGrafter"/>
</dbReference>
<dbReference type="InterPro" id="IPR029023">
    <property type="entry name" value="Tensin_phosphatase"/>
</dbReference>
<dbReference type="EC" id="3.1.3.67" evidence="1"/>
<dbReference type="Pfam" id="PF00782">
    <property type="entry name" value="DSPc"/>
    <property type="match status" value="1"/>
</dbReference>
<evidence type="ECO:0000313" key="7">
    <source>
        <dbReference type="Proteomes" id="UP000304951"/>
    </source>
</evidence>
<dbReference type="GO" id="GO:0051896">
    <property type="term" value="P:regulation of phosphatidylinositol 3-kinase/protein kinase B signal transduction"/>
    <property type="evidence" value="ECO:0007669"/>
    <property type="project" value="TreeGrafter"/>
</dbReference>
<evidence type="ECO:0000259" key="4">
    <source>
        <dbReference type="PROSITE" id="PS50056"/>
    </source>
</evidence>
<dbReference type="PANTHER" id="PTHR12305:SF81">
    <property type="entry name" value="PHOSPHATIDYLINOSITOL 3,4,5-TRISPHOSPHATE 3-PHOSPHATASE AND DUAL-SPECIFICITY PROTEIN PHOSPHATASE PTEN"/>
    <property type="match status" value="1"/>
</dbReference>
<dbReference type="InterPro" id="IPR016130">
    <property type="entry name" value="Tyr_Pase_AS"/>
</dbReference>
<dbReference type="GO" id="GO:0005829">
    <property type="term" value="C:cytosol"/>
    <property type="evidence" value="ECO:0007669"/>
    <property type="project" value="TreeGrafter"/>
</dbReference>
<dbReference type="GO" id="GO:0046856">
    <property type="term" value="P:phosphatidylinositol dephosphorylation"/>
    <property type="evidence" value="ECO:0007669"/>
    <property type="project" value="TreeGrafter"/>
</dbReference>
<dbReference type="PROSITE" id="PS00383">
    <property type="entry name" value="TYR_PHOSPHATASE_1"/>
    <property type="match status" value="1"/>
</dbReference>
<evidence type="ECO:0000259" key="5">
    <source>
        <dbReference type="PROSITE" id="PS51181"/>
    </source>
</evidence>
<dbReference type="SUPFAM" id="SSF52799">
    <property type="entry name" value="(Phosphotyrosine protein) phosphatases II"/>
    <property type="match status" value="1"/>
</dbReference>
<gene>
    <name evidence="6" type="ORF">D6D28_07807</name>
</gene>
<evidence type="ECO:0000313" key="6">
    <source>
        <dbReference type="EMBL" id="THV67052.1"/>
    </source>
</evidence>
<dbReference type="GO" id="GO:0016314">
    <property type="term" value="F:phosphatidylinositol-3,4,5-trisphosphate 3-phosphatase activity"/>
    <property type="evidence" value="ECO:0007669"/>
    <property type="project" value="UniProtKB-EC"/>
</dbReference>
<dbReference type="PANTHER" id="PTHR12305">
    <property type="entry name" value="PHOSPHATASE WITH HOMOLOGY TO TENSIN"/>
    <property type="match status" value="1"/>
</dbReference>
<comment type="caution">
    <text evidence="6">The sequence shown here is derived from an EMBL/GenBank/DDBJ whole genome shotgun (WGS) entry which is preliminary data.</text>
</comment>
<feature type="region of interest" description="Disordered" evidence="3">
    <location>
        <begin position="412"/>
        <end position="530"/>
    </location>
</feature>
<feature type="domain" description="Tyrosine specific protein phosphatases" evidence="4">
    <location>
        <begin position="115"/>
        <end position="175"/>
    </location>
</feature>
<dbReference type="InterPro" id="IPR051281">
    <property type="entry name" value="Dual-spec_lipid-protein_phosph"/>
</dbReference>
<evidence type="ECO:0000256" key="3">
    <source>
        <dbReference type="SAM" id="MobiDB-lite"/>
    </source>
</evidence>
<dbReference type="AlphaFoldDB" id="A0A4S8S9P5"/>
<dbReference type="GO" id="GO:0042995">
    <property type="term" value="C:cell projection"/>
    <property type="evidence" value="ECO:0007669"/>
    <property type="project" value="TreeGrafter"/>
</dbReference>
<name>A0A4S8S9P5_AURPU</name>
<organism evidence="6 7">
    <name type="scientific">Aureobasidium pullulans</name>
    <name type="common">Black yeast</name>
    <name type="synonym">Pullularia pullulans</name>
    <dbReference type="NCBI Taxonomy" id="5580"/>
    <lineage>
        <taxon>Eukaryota</taxon>
        <taxon>Fungi</taxon>
        <taxon>Dikarya</taxon>
        <taxon>Ascomycota</taxon>
        <taxon>Pezizomycotina</taxon>
        <taxon>Dothideomycetes</taxon>
        <taxon>Dothideomycetidae</taxon>
        <taxon>Dothideales</taxon>
        <taxon>Saccotheciaceae</taxon>
        <taxon>Aureobasidium</taxon>
    </lineage>
</organism>
<dbReference type="PROSITE" id="PS51181">
    <property type="entry name" value="PPASE_TENSIN"/>
    <property type="match status" value="1"/>
</dbReference>
<dbReference type="GO" id="GO:0004725">
    <property type="term" value="F:protein tyrosine phosphatase activity"/>
    <property type="evidence" value="ECO:0007669"/>
    <property type="project" value="TreeGrafter"/>
</dbReference>
<keyword evidence="2" id="KW-0378">Hydrolase</keyword>
<dbReference type="InterPro" id="IPR000340">
    <property type="entry name" value="Dual-sp_phosphatase_cat-dom"/>
</dbReference>
<evidence type="ECO:0000256" key="1">
    <source>
        <dbReference type="ARBA" id="ARBA00013015"/>
    </source>
</evidence>
<sequence length="530" mass="58580">MLSSGLQAEEGVGLVKVQGSEALSDDVGPRAQHPEAGLDLCYVTDNIIATSGPSGTYPQLAYRNPLSQLVAFLDKKHGENWAIWEFRAEGTGYPDSEVYGRVKHYPWPDHHPPPFALIPLIMASMRNWLKEDKERVAVVHCKAGKGRSGSMSCSYLISEEGWKAEDAIRRFTERRMRPGFGAGVSIPSQLRWISYVDRWTQHKKTYVEREIQVMEVHVWGLRDGVKVSVEGFVDEGRVIKNFHTFSKKEREIVRGEIKKSGGFADAVTAVMGMNNAEKNLQLKEAEKLEKEEKAKATTDTVTKDKLHNATGDVVFRPSHDLILPTSDVNIDFERRNKAGYGMSMVTAVAHVWFNCFFEGQGPENASKNLPPANSGVFEIDWEAMDGIKGSLKKGTKGFDKLAVVWKTVEQPERGRRTSVVINEPPPGTDVPETGAADWRGHQYNNPSPGQGRNLGLRSETPASRDVSQASSTREEDGIGSDTEGVQSYVDGGVKGHSQVQQEKGVQVEREKGPLPLSSDLPGPEHKFADA</sequence>
<dbReference type="CDD" id="cd14497">
    <property type="entry name" value="PTP_PTEN-like"/>
    <property type="match status" value="1"/>
</dbReference>
<reference evidence="6 7" key="1">
    <citation type="submission" date="2018-10" db="EMBL/GenBank/DDBJ databases">
        <title>Fifty Aureobasidium pullulans genomes reveal a recombining polyextremotolerant generalist.</title>
        <authorList>
            <person name="Gostincar C."/>
            <person name="Turk M."/>
            <person name="Zajc J."/>
            <person name="Gunde-Cimerman N."/>
        </authorList>
    </citation>
    <scope>NUCLEOTIDE SEQUENCE [LARGE SCALE GENOMIC DNA]</scope>
    <source>
        <strain evidence="6 7">EXF-11900</strain>
    </source>
</reference>
<dbReference type="Proteomes" id="UP000304951">
    <property type="component" value="Unassembled WGS sequence"/>
</dbReference>
<dbReference type="Gene3D" id="3.90.190.10">
    <property type="entry name" value="Protein tyrosine phosphatase superfamily"/>
    <property type="match status" value="1"/>
</dbReference>
<dbReference type="SMART" id="SM00404">
    <property type="entry name" value="PTPc_motif"/>
    <property type="match status" value="1"/>
</dbReference>
<feature type="domain" description="Phosphatase tensin-type" evidence="5">
    <location>
        <begin position="29"/>
        <end position="203"/>
    </location>
</feature>